<protein>
    <submittedName>
        <fullName evidence="2">TolC family protein</fullName>
    </submittedName>
</protein>
<gene>
    <name evidence="2" type="ORF">E8A74_07715</name>
</gene>
<accession>A0A4U1JGB2</accession>
<comment type="caution">
    <text evidence="2">The sequence shown here is derived from an EMBL/GenBank/DDBJ whole genome shotgun (WGS) entry which is preliminary data.</text>
</comment>
<keyword evidence="3" id="KW-1185">Reference proteome</keyword>
<sequence length="428" mass="45637">MKRTRCIAVAAVAMACLSLSVEARAGSSTCSTTLTRANLIRCALDASLASKAERQGLEAAKGRQEAASPVLPSNPVLALSGARREAAGQGPVFNWYATLSQEIEIAGQRGARRRAADAEREAQEKAIAVTDREVAAAAWRAYFEVIAAREEVRLGEMLEALTGKVAVATRAAADKGLVSGIDADVADVAHALRVQERLRAARREEQAKAALLSSMGFEPRRELSVEGELVPIAGVEAFAAKQDPRAVDDRPEVQALEASGRAYEARASMYRRARVPNATVSVFAQNDGFNERVFGVGLSLPIPLPQPVGRTFAGEIAESEALSRRSQTEADRTRRALRLDLTNALAAYASLRAQNELFAADRLGRAEQSLRAIASEIEAGRLGARDALVSQQALVDLLRAGFETRKNLALGSVDLALASGFPLERGAP</sequence>
<dbReference type="AlphaFoldDB" id="A0A4U1JGB2"/>
<evidence type="ECO:0000313" key="2">
    <source>
        <dbReference type="EMBL" id="TKD10330.1"/>
    </source>
</evidence>
<proteinExistence type="predicted"/>
<dbReference type="RefSeq" id="WP_136928294.1">
    <property type="nucleotide sequence ID" value="NZ_SSMQ01000006.1"/>
</dbReference>
<feature type="signal peptide" evidence="1">
    <location>
        <begin position="1"/>
        <end position="25"/>
    </location>
</feature>
<dbReference type="EMBL" id="SSMQ01000006">
    <property type="protein sequence ID" value="TKD10330.1"/>
    <property type="molecule type" value="Genomic_DNA"/>
</dbReference>
<evidence type="ECO:0000313" key="3">
    <source>
        <dbReference type="Proteomes" id="UP000309215"/>
    </source>
</evidence>
<dbReference type="InterPro" id="IPR010131">
    <property type="entry name" value="MdtP/NodT-like"/>
</dbReference>
<dbReference type="Proteomes" id="UP000309215">
    <property type="component" value="Unassembled WGS sequence"/>
</dbReference>
<dbReference type="PROSITE" id="PS51257">
    <property type="entry name" value="PROKAR_LIPOPROTEIN"/>
    <property type="match status" value="1"/>
</dbReference>
<dbReference type="GO" id="GO:0015562">
    <property type="term" value="F:efflux transmembrane transporter activity"/>
    <property type="evidence" value="ECO:0007669"/>
    <property type="project" value="InterPro"/>
</dbReference>
<dbReference type="Gene3D" id="1.20.1600.10">
    <property type="entry name" value="Outer membrane efflux proteins (OEP)"/>
    <property type="match status" value="1"/>
</dbReference>
<dbReference type="PANTHER" id="PTHR30203:SF24">
    <property type="entry name" value="BLR4935 PROTEIN"/>
    <property type="match status" value="1"/>
</dbReference>
<keyword evidence="1" id="KW-0732">Signal</keyword>
<feature type="chain" id="PRO_5020326913" evidence="1">
    <location>
        <begin position="26"/>
        <end position="428"/>
    </location>
</feature>
<dbReference type="PANTHER" id="PTHR30203">
    <property type="entry name" value="OUTER MEMBRANE CATION EFFLUX PROTEIN"/>
    <property type="match status" value="1"/>
</dbReference>
<name>A0A4U1JGB2_9BACT</name>
<dbReference type="OrthoDB" id="5513865at2"/>
<evidence type="ECO:0000256" key="1">
    <source>
        <dbReference type="SAM" id="SignalP"/>
    </source>
</evidence>
<dbReference type="SUPFAM" id="SSF56954">
    <property type="entry name" value="Outer membrane efflux proteins (OEP)"/>
    <property type="match status" value="1"/>
</dbReference>
<reference evidence="2 3" key="1">
    <citation type="submission" date="2019-04" db="EMBL/GenBank/DDBJ databases">
        <authorList>
            <person name="Li Y."/>
            <person name="Wang J."/>
        </authorList>
    </citation>
    <scope>NUCLEOTIDE SEQUENCE [LARGE SCALE GENOMIC DNA]</scope>
    <source>
        <strain evidence="2 3">DSM 14668</strain>
    </source>
</reference>
<organism evidence="2 3">
    <name type="scientific">Polyangium fumosum</name>
    <dbReference type="NCBI Taxonomy" id="889272"/>
    <lineage>
        <taxon>Bacteria</taxon>
        <taxon>Pseudomonadati</taxon>
        <taxon>Myxococcota</taxon>
        <taxon>Polyangia</taxon>
        <taxon>Polyangiales</taxon>
        <taxon>Polyangiaceae</taxon>
        <taxon>Polyangium</taxon>
    </lineage>
</organism>